<dbReference type="GO" id="GO:0016324">
    <property type="term" value="C:apical plasma membrane"/>
    <property type="evidence" value="ECO:0007669"/>
    <property type="project" value="TreeGrafter"/>
</dbReference>
<dbReference type="Proteomes" id="UP000594260">
    <property type="component" value="Unplaced"/>
</dbReference>
<feature type="region of interest" description="Disordered" evidence="5">
    <location>
        <begin position="767"/>
        <end position="826"/>
    </location>
</feature>
<dbReference type="PANTHER" id="PTHR16484">
    <property type="entry name" value="PARTITIONING DEFECTIVE 3 RELATED"/>
    <property type="match status" value="1"/>
</dbReference>
<dbReference type="InterPro" id="IPR052213">
    <property type="entry name" value="PAR3"/>
</dbReference>
<feature type="region of interest" description="Disordered" evidence="5">
    <location>
        <begin position="872"/>
        <end position="892"/>
    </location>
</feature>
<feature type="region of interest" description="Disordered" evidence="5">
    <location>
        <begin position="295"/>
        <end position="318"/>
    </location>
</feature>
<dbReference type="GO" id="GO:0043296">
    <property type="term" value="C:apical junction complex"/>
    <property type="evidence" value="ECO:0007669"/>
    <property type="project" value="TreeGrafter"/>
</dbReference>
<evidence type="ECO:0000256" key="4">
    <source>
        <dbReference type="ARBA" id="ARBA00023306"/>
    </source>
</evidence>
<dbReference type="GO" id="GO:0035091">
    <property type="term" value="F:phosphatidylinositol binding"/>
    <property type="evidence" value="ECO:0007669"/>
    <property type="project" value="TreeGrafter"/>
</dbReference>
<dbReference type="OMA" id="VDYGEPY"/>
<evidence type="ECO:0000256" key="2">
    <source>
        <dbReference type="ARBA" id="ARBA00022618"/>
    </source>
</evidence>
<keyword evidence="2" id="KW-0132">Cell division</keyword>
<name>A0A7M7JAP4_VARDE</name>
<feature type="region of interest" description="Disordered" evidence="5">
    <location>
        <begin position="89"/>
        <end position="132"/>
    </location>
</feature>
<dbReference type="GO" id="GO:0008104">
    <property type="term" value="P:intracellular protein localization"/>
    <property type="evidence" value="ECO:0007669"/>
    <property type="project" value="TreeGrafter"/>
</dbReference>
<evidence type="ECO:0000313" key="7">
    <source>
        <dbReference type="EnsemblMetazoa" id="XP_022643772"/>
    </source>
</evidence>
<feature type="compositionally biased region" description="Basic and acidic residues" evidence="5">
    <location>
        <begin position="950"/>
        <end position="977"/>
    </location>
</feature>
<evidence type="ECO:0000256" key="5">
    <source>
        <dbReference type="SAM" id="MobiDB-lite"/>
    </source>
</evidence>
<proteinExistence type="inferred from homology"/>
<evidence type="ECO:0000256" key="3">
    <source>
        <dbReference type="ARBA" id="ARBA00022737"/>
    </source>
</evidence>
<feature type="region of interest" description="Disordered" evidence="5">
    <location>
        <begin position="1551"/>
        <end position="1612"/>
    </location>
</feature>
<feature type="compositionally biased region" description="Polar residues" evidence="5">
    <location>
        <begin position="1362"/>
        <end position="1387"/>
    </location>
</feature>
<feature type="compositionally biased region" description="Low complexity" evidence="5">
    <location>
        <begin position="768"/>
        <end position="777"/>
    </location>
</feature>
<dbReference type="InterPro" id="IPR021922">
    <property type="entry name" value="Par3/HAL_N"/>
</dbReference>
<sequence length="1644" mass="177471">MSSMKVTVNFGAVRVIVPCGVGDIPVREVLELAVVRYKKATNKPADAWVSVHNVKSYKDDAILDQDDLVGDVCDDRENLIALFAEQGSSGSSVSPVAHQTGDCTSASSAGTESPDLFIENHQSNNNNNGNVTTANAAVDEKLSLGTSSLHVRRGSEPALSLGTPGGPLGPSGCEGHGVASLENHGKRWSAAVVPEEALSSNNNNNPGHGNLNPQNQNRLDNNVKNSSNQPYNNNNISLVKATTTTTTTTTTTAAAAVATRNNTFVMDTAGINNNDNKVFIESPSTNLMALSSTNRYNRRRSQSLHRDTMGRTDDSEDDDRIFRRTTGNFNRNANRRSMLASAYEWYEAADRTLATMESTQGWSNDAYRNREAVVVLPSENGPLGIHVVPEQTNPGLQGLGLVVQNIEPGGRVDRDGRLQVGDRIVEVNGKSLLKLSFQDAQDVFRSTLDDPQIVIKVSGKSLSLPTSPVTKVPPAIPPETSQTTRRDGATPERTDSSLESTSTPKKEMPIGVTPGRVAALNAANTRKIGKKVNIELTKGEDSLGFSLTTRDNLSAGLAPIYIKNILPRGAAIQDGRLRSGDRLLEVNGIEVTGKSQPEVVAMLRAIPTGSSVHLVVSRQECLEQNLPREIPPEKADAPPDEVGIYPWKERHIVMLDISPTDTGSAGLGISVKGKTSTNEGGQSQDMGLFIKSVIHGGAASKDGRLKPNDQLLKINGESLLGKTNSEAMDTLRHSMFKMDGPYIRLTIARRLPSADSEENLKFEEGFLSTSSGSSSMTDSKENVSQTATYGAPSPYPPNSTSSGFINGTVTPPQDRDRRNESVYGSISKRNPVIEKLMGSPGQLDVSSVLDSQGSPLGSTVGVGLQQMIYGRSNVRPTPVSGSPPTLTPQSSAGALEKNGVLLNEDYAASVRTPNGRDAADETSSDQLNTSDMSLAIDGAFSRDGFGRQSMSEKRHAHLDAKNTDTYRRNKETREQRLRQSGQTQDNSLTGHRLQQSRSGGDLRQRSMSQDAGGYREASIYRSNSADSITAAASQLHLHQAHSSAHGHVVIGPTSGNFPLTPQQQQHGGYSGHNKENKKPSPEFDHRPLPLVPRTPAMFPVQMFYQTCCTSKKYQPISPTACPYHTAMANGESPGTESSTMSHDNNSSGMVRPSLRCLPLSMQRSSSLESLSAQQQQQHPNSSGNQQPHKRGNPSFRQAVDKNVPPSLPQTVGQTPWDGVTPPTKSFKRVQRVDEDLSPDAVHTPLRGVIPLDSFSPLSPDEKPRKKGFFRGMFRFGKNRKTIPEPGCNKHSMEAERRRIFLEDQKRTRQGGHFVGPGAPTGSQTPLGHGVALPAPRSQHTFQWERTQVAATRLQVSSPSSSGRLTSGDYASSPNQNGLPLVSHSSGANGHPQGSYRSQRLPPPLEEWYNGRRLQQQQQQQMHYDPYGAQQAQPNGRPLPPIPSRYAGPISQFQAIPPHSGGPLILHKGSQFCADDIGHFSRSISLRSNRSSHSHLDYGIVTRGMKQYTVFREIERPGSRVGVAVDGSSTSGHVTPGQNVFPHYANVGHLQQPQQTSVHHHHHHQRQSSEPAPHVKPRPSSNYCDKVDSGAGGRSGAFASAAQAQSSHPPALAQSCNPAHVYATMARPTAAPRTSMTKIPSGSKV</sequence>
<dbReference type="Pfam" id="PF00595">
    <property type="entry name" value="PDZ"/>
    <property type="match status" value="3"/>
</dbReference>
<feature type="compositionally biased region" description="Low complexity" evidence="5">
    <location>
        <begin position="1159"/>
        <end position="1186"/>
    </location>
</feature>
<feature type="region of interest" description="Disordered" evidence="5">
    <location>
        <begin position="198"/>
        <end position="234"/>
    </location>
</feature>
<feature type="compositionally biased region" description="Low complexity" evidence="5">
    <location>
        <begin position="1595"/>
        <end position="1612"/>
    </location>
</feature>
<dbReference type="GO" id="GO:0045197">
    <property type="term" value="P:establishment or maintenance of epithelial cell apical/basal polarity"/>
    <property type="evidence" value="ECO:0007669"/>
    <property type="project" value="TreeGrafter"/>
</dbReference>
<evidence type="ECO:0000256" key="1">
    <source>
        <dbReference type="ARBA" id="ARBA00005358"/>
    </source>
</evidence>
<dbReference type="GO" id="GO:0005912">
    <property type="term" value="C:adherens junction"/>
    <property type="evidence" value="ECO:0007669"/>
    <property type="project" value="TreeGrafter"/>
</dbReference>
<dbReference type="GO" id="GO:0007155">
    <property type="term" value="P:cell adhesion"/>
    <property type="evidence" value="ECO:0007669"/>
    <property type="project" value="TreeGrafter"/>
</dbReference>
<feature type="region of interest" description="Disordered" evidence="5">
    <location>
        <begin position="463"/>
        <end position="511"/>
    </location>
</feature>
<comment type="similarity">
    <text evidence="1">Belongs to the PAR3 family.</text>
</comment>
<dbReference type="RefSeq" id="XP_022643772.1">
    <property type="nucleotide sequence ID" value="XM_022788037.1"/>
</dbReference>
<feature type="compositionally biased region" description="Polar residues" evidence="5">
    <location>
        <begin position="101"/>
        <end position="111"/>
    </location>
</feature>
<evidence type="ECO:0000313" key="8">
    <source>
        <dbReference type="Proteomes" id="UP000594260"/>
    </source>
</evidence>
<feature type="compositionally biased region" description="Polar residues" evidence="5">
    <location>
        <begin position="978"/>
        <end position="998"/>
    </location>
</feature>
<dbReference type="GO" id="GO:0030010">
    <property type="term" value="P:establishment of cell polarity"/>
    <property type="evidence" value="ECO:0007669"/>
    <property type="project" value="TreeGrafter"/>
</dbReference>
<dbReference type="Pfam" id="PF12053">
    <property type="entry name" value="Par3_HAL_N_term"/>
    <property type="match status" value="1"/>
</dbReference>
<feature type="domain" description="PDZ" evidence="6">
    <location>
        <begin position="533"/>
        <end position="618"/>
    </location>
</feature>
<dbReference type="FunFam" id="2.30.42.10:FF:000011">
    <property type="entry name" value="partitioning defective 3 homolog isoform X1"/>
    <property type="match status" value="1"/>
</dbReference>
<feature type="region of interest" description="Disordered" evidence="5">
    <location>
        <begin position="945"/>
        <end position="1013"/>
    </location>
</feature>
<evidence type="ECO:0000259" key="6">
    <source>
        <dbReference type="PROSITE" id="PS50106"/>
    </source>
</evidence>
<accession>A0A7M7JAP4</accession>
<keyword evidence="3" id="KW-0677">Repeat</keyword>
<dbReference type="EnsemblMetazoa" id="XM_022788037">
    <property type="protein sequence ID" value="XP_022643772"/>
    <property type="gene ID" value="LOC111243034"/>
</dbReference>
<dbReference type="PROSITE" id="PS50106">
    <property type="entry name" value="PDZ"/>
    <property type="match status" value="3"/>
</dbReference>
<dbReference type="GO" id="GO:0051660">
    <property type="term" value="P:establishment of centrosome localization"/>
    <property type="evidence" value="ECO:0007669"/>
    <property type="project" value="TreeGrafter"/>
</dbReference>
<organism evidence="7 8">
    <name type="scientific">Varroa destructor</name>
    <name type="common">Honeybee mite</name>
    <dbReference type="NCBI Taxonomy" id="109461"/>
    <lineage>
        <taxon>Eukaryota</taxon>
        <taxon>Metazoa</taxon>
        <taxon>Ecdysozoa</taxon>
        <taxon>Arthropoda</taxon>
        <taxon>Chelicerata</taxon>
        <taxon>Arachnida</taxon>
        <taxon>Acari</taxon>
        <taxon>Parasitiformes</taxon>
        <taxon>Mesostigmata</taxon>
        <taxon>Gamasina</taxon>
        <taxon>Dermanyssoidea</taxon>
        <taxon>Varroidae</taxon>
        <taxon>Varroa</taxon>
    </lineage>
</organism>
<keyword evidence="8" id="KW-1185">Reference proteome</keyword>
<feature type="compositionally biased region" description="Polar residues" evidence="5">
    <location>
        <begin position="798"/>
        <end position="811"/>
    </location>
</feature>
<dbReference type="OrthoDB" id="6264899at2759"/>
<feature type="region of interest" description="Disordered" evidence="5">
    <location>
        <begin position="1043"/>
        <end position="1089"/>
    </location>
</feature>
<dbReference type="GeneID" id="111243034"/>
<dbReference type="InterPro" id="IPR001478">
    <property type="entry name" value="PDZ"/>
</dbReference>
<feature type="compositionally biased region" description="Basic and acidic residues" evidence="5">
    <location>
        <begin position="1072"/>
        <end position="1087"/>
    </location>
</feature>
<feature type="compositionally biased region" description="Polar residues" evidence="5">
    <location>
        <begin position="1053"/>
        <end position="1067"/>
    </location>
</feature>
<dbReference type="KEGG" id="vde:111243034"/>
<dbReference type="SUPFAM" id="SSF50156">
    <property type="entry name" value="PDZ domain-like"/>
    <property type="match status" value="3"/>
</dbReference>
<feature type="region of interest" description="Disordered" evidence="5">
    <location>
        <begin position="1352"/>
        <end position="1432"/>
    </location>
</feature>
<dbReference type="CTD" id="32703"/>
<dbReference type="SMART" id="SM00228">
    <property type="entry name" value="PDZ"/>
    <property type="match status" value="3"/>
</dbReference>
<dbReference type="CDD" id="cd23058">
    <property type="entry name" value="PDZ2_Par3-like"/>
    <property type="match status" value="1"/>
</dbReference>
<feature type="domain" description="PDZ" evidence="6">
    <location>
        <begin position="372"/>
        <end position="459"/>
    </location>
</feature>
<protein>
    <recommendedName>
        <fullName evidence="6">PDZ domain-containing protein</fullName>
    </recommendedName>
</protein>
<reference evidence="7" key="1">
    <citation type="submission" date="2021-01" db="UniProtKB">
        <authorList>
            <consortium name="EnsemblMetazoa"/>
        </authorList>
    </citation>
    <scope>IDENTIFICATION</scope>
</reference>
<feature type="compositionally biased region" description="Basic and acidic residues" evidence="5">
    <location>
        <begin position="304"/>
        <end position="313"/>
    </location>
</feature>
<feature type="compositionally biased region" description="Polar residues" evidence="5">
    <location>
        <begin position="879"/>
        <end position="892"/>
    </location>
</feature>
<dbReference type="InParanoid" id="A0A7M7JAP4"/>
<dbReference type="GO" id="GO:0051301">
    <property type="term" value="P:cell division"/>
    <property type="evidence" value="ECO:0007669"/>
    <property type="project" value="UniProtKB-KW"/>
</dbReference>
<feature type="region of interest" description="Disordered" evidence="5">
    <location>
        <begin position="1129"/>
        <end position="1231"/>
    </location>
</feature>
<dbReference type="CDD" id="cd23059">
    <property type="entry name" value="PDZ3_Par3-like"/>
    <property type="match status" value="1"/>
</dbReference>
<dbReference type="InterPro" id="IPR036034">
    <property type="entry name" value="PDZ_sf"/>
</dbReference>
<feature type="compositionally biased region" description="Basic and acidic residues" evidence="5">
    <location>
        <begin position="484"/>
        <end position="496"/>
    </location>
</feature>
<keyword evidence="4" id="KW-0131">Cell cycle</keyword>
<feature type="domain" description="PDZ" evidence="6">
    <location>
        <begin position="654"/>
        <end position="734"/>
    </location>
</feature>
<dbReference type="FunCoup" id="A0A7M7JAP4">
    <property type="interactions" value="404"/>
</dbReference>
<feature type="compositionally biased region" description="Polar residues" evidence="5">
    <location>
        <begin position="1132"/>
        <end position="1148"/>
    </location>
</feature>
<dbReference type="PANTHER" id="PTHR16484:SF17">
    <property type="entry name" value="BAZOOKA, ISOFORM B"/>
    <property type="match status" value="1"/>
</dbReference>
<dbReference type="GO" id="GO:0000226">
    <property type="term" value="P:microtubule cytoskeleton organization"/>
    <property type="evidence" value="ECO:0007669"/>
    <property type="project" value="TreeGrafter"/>
</dbReference>
<dbReference type="Gene3D" id="3.10.20.90">
    <property type="entry name" value="Phosphatidylinositol 3-kinase Catalytic Subunit, Chain A, domain 1"/>
    <property type="match status" value="1"/>
</dbReference>
<dbReference type="GO" id="GO:0005938">
    <property type="term" value="C:cell cortex"/>
    <property type="evidence" value="ECO:0007669"/>
    <property type="project" value="TreeGrafter"/>
</dbReference>
<dbReference type="Gene3D" id="2.30.42.10">
    <property type="match status" value="3"/>
</dbReference>